<accession>X0VAN6</accession>
<comment type="caution">
    <text evidence="2">The sequence shown here is derived from an EMBL/GenBank/DDBJ whole genome shotgun (WGS) entry which is preliminary data.</text>
</comment>
<gene>
    <name evidence="2" type="ORF">S01H1_24709</name>
</gene>
<keyword evidence="1" id="KW-0175">Coiled coil</keyword>
<organism evidence="2">
    <name type="scientific">marine sediment metagenome</name>
    <dbReference type="NCBI Taxonomy" id="412755"/>
    <lineage>
        <taxon>unclassified sequences</taxon>
        <taxon>metagenomes</taxon>
        <taxon>ecological metagenomes</taxon>
    </lineage>
</organism>
<feature type="non-terminal residue" evidence="2">
    <location>
        <position position="1"/>
    </location>
</feature>
<feature type="coiled-coil region" evidence="1">
    <location>
        <begin position="97"/>
        <end position="124"/>
    </location>
</feature>
<reference evidence="2" key="1">
    <citation type="journal article" date="2014" name="Front. Microbiol.">
        <title>High frequency of phylogenetically diverse reductive dehalogenase-homologous genes in deep subseafloor sedimentary metagenomes.</title>
        <authorList>
            <person name="Kawai M."/>
            <person name="Futagami T."/>
            <person name="Toyoda A."/>
            <person name="Takaki Y."/>
            <person name="Nishi S."/>
            <person name="Hori S."/>
            <person name="Arai W."/>
            <person name="Tsubouchi T."/>
            <person name="Morono Y."/>
            <person name="Uchiyama I."/>
            <person name="Ito T."/>
            <person name="Fujiyama A."/>
            <person name="Inagaki F."/>
            <person name="Takami H."/>
        </authorList>
    </citation>
    <scope>NUCLEOTIDE SEQUENCE</scope>
    <source>
        <strain evidence="2">Expedition CK06-06</strain>
    </source>
</reference>
<dbReference type="EMBL" id="BARS01014873">
    <property type="protein sequence ID" value="GAF97675.1"/>
    <property type="molecule type" value="Genomic_DNA"/>
</dbReference>
<evidence type="ECO:0008006" key="3">
    <source>
        <dbReference type="Google" id="ProtNLM"/>
    </source>
</evidence>
<dbReference type="AlphaFoldDB" id="X0VAN6"/>
<protein>
    <recommendedName>
        <fullName evidence="3">ATP synthase F0 subunit B</fullName>
    </recommendedName>
</protein>
<evidence type="ECO:0000256" key="1">
    <source>
        <dbReference type="SAM" id="Coils"/>
    </source>
</evidence>
<sequence>QNSPLIIDQMRISIPEEVKKAQQVLGQRDRVLAQSQEEGNRTIALAKKKADELMARDAIVEVAQDRAEQILVQARADAEVIRRDADDYIIETLGSLEAELTRLIEQARNGIARLTAEKELLLQVHGDVSENPEEEPQP</sequence>
<evidence type="ECO:0000313" key="2">
    <source>
        <dbReference type="EMBL" id="GAF97675.1"/>
    </source>
</evidence>
<name>X0VAN6_9ZZZZ</name>
<proteinExistence type="predicted"/>